<evidence type="ECO:0000313" key="4">
    <source>
        <dbReference type="Proteomes" id="UP000439986"/>
    </source>
</evidence>
<dbReference type="GO" id="GO:0006508">
    <property type="term" value="P:proteolysis"/>
    <property type="evidence" value="ECO:0007669"/>
    <property type="project" value="UniProtKB-KW"/>
</dbReference>
<dbReference type="Pfam" id="PF02517">
    <property type="entry name" value="Rce1-like"/>
    <property type="match status" value="1"/>
</dbReference>
<keyword evidence="3" id="KW-0378">Hydrolase</keyword>
<dbReference type="InterPro" id="IPR003675">
    <property type="entry name" value="Rce1/LyrA-like_dom"/>
</dbReference>
<feature type="transmembrane region" description="Helical" evidence="1">
    <location>
        <begin position="197"/>
        <end position="217"/>
    </location>
</feature>
<keyword evidence="1" id="KW-1133">Transmembrane helix</keyword>
<keyword evidence="4" id="KW-1185">Reference proteome</keyword>
<proteinExistence type="predicted"/>
<feature type="transmembrane region" description="Helical" evidence="1">
    <location>
        <begin position="7"/>
        <end position="26"/>
    </location>
</feature>
<dbReference type="GO" id="GO:0080120">
    <property type="term" value="P:CAAX-box protein maturation"/>
    <property type="evidence" value="ECO:0007669"/>
    <property type="project" value="UniProtKB-ARBA"/>
</dbReference>
<feature type="transmembrane region" description="Helical" evidence="1">
    <location>
        <begin position="114"/>
        <end position="133"/>
    </location>
</feature>
<dbReference type="Proteomes" id="UP000439986">
    <property type="component" value="Unassembled WGS sequence"/>
</dbReference>
<keyword evidence="3" id="KW-0645">Protease</keyword>
<sequence>MFERAVLPRVLPFGCYMLFIVIADLLQRLGLGAAELRWLYGVKVGCVVLLLWVFRREYVELMQPRLHLRTIAGAVFAGIVVFLLWINLDWPWMLLGESTGFDPTVDGRIDVPLALVRISGAALVVPLMEELFWRSFLTRWLTRPDFLAVDPAHIKVATTVVAVILFGVEHNLWFAGVVAGGVYSYLYWRDRNLWSPILAHAVTNGLLGIWVLATANWRFW</sequence>
<feature type="domain" description="CAAX prenyl protease 2/Lysostaphin resistance protein A-like" evidence="2">
    <location>
        <begin position="115"/>
        <end position="205"/>
    </location>
</feature>
<accession>A0A844DEG0</accession>
<keyword evidence="1" id="KW-0472">Membrane</keyword>
<dbReference type="NCBIfam" id="TIGR03008">
    <property type="entry name" value="pepcterm_CAAX"/>
    <property type="match status" value="1"/>
</dbReference>
<feature type="transmembrane region" description="Helical" evidence="1">
    <location>
        <begin position="66"/>
        <end position="86"/>
    </location>
</feature>
<protein>
    <submittedName>
        <fullName evidence="3">CAAX prenyl protease-related protein</fullName>
    </submittedName>
</protein>
<dbReference type="GO" id="GO:0004175">
    <property type="term" value="F:endopeptidase activity"/>
    <property type="evidence" value="ECO:0007669"/>
    <property type="project" value="UniProtKB-ARBA"/>
</dbReference>
<evidence type="ECO:0000256" key="1">
    <source>
        <dbReference type="SAM" id="Phobius"/>
    </source>
</evidence>
<feature type="transmembrane region" description="Helical" evidence="1">
    <location>
        <begin position="38"/>
        <end position="54"/>
    </location>
</feature>
<dbReference type="EMBL" id="WKJL01000015">
    <property type="protein sequence ID" value="MRW86269.1"/>
    <property type="molecule type" value="Genomic_DNA"/>
</dbReference>
<dbReference type="AlphaFoldDB" id="A0A844DEG0"/>
<comment type="caution">
    <text evidence="3">The sequence shown here is derived from an EMBL/GenBank/DDBJ whole genome shotgun (WGS) entry which is preliminary data.</text>
</comment>
<evidence type="ECO:0000259" key="2">
    <source>
        <dbReference type="Pfam" id="PF02517"/>
    </source>
</evidence>
<organism evidence="3 4">
    <name type="scientific">Duganella aquatilis</name>
    <dbReference type="NCBI Taxonomy" id="2666082"/>
    <lineage>
        <taxon>Bacteria</taxon>
        <taxon>Pseudomonadati</taxon>
        <taxon>Pseudomonadota</taxon>
        <taxon>Betaproteobacteria</taxon>
        <taxon>Burkholderiales</taxon>
        <taxon>Oxalobacteraceae</taxon>
        <taxon>Telluria group</taxon>
        <taxon>Duganella</taxon>
    </lineage>
</organism>
<dbReference type="RefSeq" id="WP_154359532.1">
    <property type="nucleotide sequence ID" value="NZ_WKJL01000015.1"/>
</dbReference>
<keyword evidence="1" id="KW-0812">Transmembrane</keyword>
<gene>
    <name evidence="3" type="ORF">GJ698_19535</name>
</gene>
<name>A0A844DEG0_9BURK</name>
<reference evidence="3 4" key="1">
    <citation type="submission" date="2019-11" db="EMBL/GenBank/DDBJ databases">
        <title>Novel species isolated from a subtropical stream in China.</title>
        <authorList>
            <person name="Lu H."/>
        </authorList>
    </citation>
    <scope>NUCLEOTIDE SEQUENCE [LARGE SCALE GENOMIC DNA]</scope>
    <source>
        <strain evidence="3 4">FT26W</strain>
    </source>
</reference>
<evidence type="ECO:0000313" key="3">
    <source>
        <dbReference type="EMBL" id="MRW86269.1"/>
    </source>
</evidence>
<dbReference type="InterPro" id="IPR014346">
    <property type="entry name" value="Prenyl_protease-related"/>
</dbReference>